<dbReference type="InterPro" id="IPR050553">
    <property type="entry name" value="Thioredoxin_ResA/DsbE_sf"/>
</dbReference>
<evidence type="ECO:0000256" key="1">
    <source>
        <dbReference type="ARBA" id="ARBA00004196"/>
    </source>
</evidence>
<reference evidence="8 9" key="1">
    <citation type="journal article" date="2014" name="PLoS ONE">
        <title>The first complete genome sequence of the class fimbriimonadia in the phylum armatimonadetes.</title>
        <authorList>
            <person name="Hu Z.Y."/>
            <person name="Wang Y.Z."/>
            <person name="Im W.T."/>
            <person name="Wang S.Y."/>
            <person name="Zhao G.P."/>
            <person name="Zheng H.J."/>
            <person name="Quan Z.X."/>
        </authorList>
    </citation>
    <scope>NUCLEOTIDE SEQUENCE [LARGE SCALE GENOMIC DNA]</scope>
    <source>
        <strain evidence="8">Gsoil 348</strain>
    </source>
</reference>
<evidence type="ECO:0000256" key="3">
    <source>
        <dbReference type="ARBA" id="ARBA00022968"/>
    </source>
</evidence>
<dbReference type="Gene3D" id="3.40.30.10">
    <property type="entry name" value="Glutaredoxin"/>
    <property type="match status" value="1"/>
</dbReference>
<evidence type="ECO:0000256" key="2">
    <source>
        <dbReference type="ARBA" id="ARBA00022748"/>
    </source>
</evidence>
<sequence length="402" mass="43882">MKFVLKTAVLAALMVGLFGFVGTDDPAKALQELRKFSTDTFTAARANGPDAIREAQTKILAKAKEAVSGVDASKVEPKDGLVWAQLFQAARQPADERAAAERFLTSSPSADEKFSAQTMIVSSYYSEKNGDGIYNAIEQIEPATPTQISTVVAITAAYSDLIAKAKGLDATIALLNKVEARLDTKATDEKARQGAEAGVYNTASAKMELLRDAGQTDRALKELDASMLRVDEKSQSGSRIKTLRNQLTVVGAPAPVLNIERGYGDFPGLDKMKGKVVVLDFFAHWCGPCKAAFPEMKTMYADLHAKGLEIVGLTTYYGYYKAERGITKDAEYAKMADFVKEFDLPWAVQYGDRTNFVNYGVTAIPHVAVIDKKGVVRNIKIGYEPEKFPAFRSMIEKLLAEK</sequence>
<gene>
    <name evidence="8" type="ORF">OP10G_1418</name>
</gene>
<keyword evidence="2" id="KW-0201">Cytochrome c-type biogenesis</keyword>
<dbReference type="PANTHER" id="PTHR42852">
    <property type="entry name" value="THIOL:DISULFIDE INTERCHANGE PROTEIN DSBE"/>
    <property type="match status" value="1"/>
</dbReference>
<dbReference type="GO" id="GO:0017004">
    <property type="term" value="P:cytochrome complex assembly"/>
    <property type="evidence" value="ECO:0007669"/>
    <property type="project" value="UniProtKB-KW"/>
</dbReference>
<protein>
    <submittedName>
        <fullName evidence="8">Thioredoxin related protein</fullName>
    </submittedName>
</protein>
<dbReference type="AlphaFoldDB" id="A0A068NMU1"/>
<feature type="domain" description="Thioredoxin" evidence="7">
    <location>
        <begin position="248"/>
        <end position="400"/>
    </location>
</feature>
<organism evidence="8 9">
    <name type="scientific">Fimbriimonas ginsengisoli Gsoil 348</name>
    <dbReference type="NCBI Taxonomy" id="661478"/>
    <lineage>
        <taxon>Bacteria</taxon>
        <taxon>Bacillati</taxon>
        <taxon>Armatimonadota</taxon>
        <taxon>Fimbriimonadia</taxon>
        <taxon>Fimbriimonadales</taxon>
        <taxon>Fimbriimonadaceae</taxon>
        <taxon>Fimbriimonas</taxon>
    </lineage>
</organism>
<evidence type="ECO:0000313" key="9">
    <source>
        <dbReference type="Proteomes" id="UP000027982"/>
    </source>
</evidence>
<dbReference type="Pfam" id="PF08534">
    <property type="entry name" value="Redoxin"/>
    <property type="match status" value="1"/>
</dbReference>
<proteinExistence type="predicted"/>
<name>A0A068NMU1_FIMGI</name>
<dbReference type="GO" id="GO:0030313">
    <property type="term" value="C:cell envelope"/>
    <property type="evidence" value="ECO:0007669"/>
    <property type="project" value="UniProtKB-SubCell"/>
</dbReference>
<evidence type="ECO:0000256" key="4">
    <source>
        <dbReference type="ARBA" id="ARBA00023157"/>
    </source>
</evidence>
<dbReference type="HOGENOM" id="CLU_645215_0_0_0"/>
<comment type="subcellular location">
    <subcellularLocation>
        <location evidence="1">Cell envelope</location>
    </subcellularLocation>
</comment>
<evidence type="ECO:0000256" key="5">
    <source>
        <dbReference type="ARBA" id="ARBA00023284"/>
    </source>
</evidence>
<keyword evidence="9" id="KW-1185">Reference proteome</keyword>
<dbReference type="KEGG" id="fgi:OP10G_1418"/>
<keyword evidence="3" id="KW-0812">Transmembrane</keyword>
<feature type="signal peptide" evidence="6">
    <location>
        <begin position="1"/>
        <end position="23"/>
    </location>
</feature>
<dbReference type="eggNOG" id="COG0526">
    <property type="taxonomic scope" value="Bacteria"/>
</dbReference>
<dbReference type="InterPro" id="IPR013766">
    <property type="entry name" value="Thioredoxin_domain"/>
</dbReference>
<dbReference type="OrthoDB" id="743079at2"/>
<evidence type="ECO:0000259" key="7">
    <source>
        <dbReference type="PROSITE" id="PS51352"/>
    </source>
</evidence>
<dbReference type="EMBL" id="CP007139">
    <property type="protein sequence ID" value="AIE84786.1"/>
    <property type="molecule type" value="Genomic_DNA"/>
</dbReference>
<dbReference type="GO" id="GO:0016491">
    <property type="term" value="F:oxidoreductase activity"/>
    <property type="evidence" value="ECO:0007669"/>
    <property type="project" value="InterPro"/>
</dbReference>
<accession>A0A068NMU1</accession>
<evidence type="ECO:0000313" key="8">
    <source>
        <dbReference type="EMBL" id="AIE84786.1"/>
    </source>
</evidence>
<dbReference type="CDD" id="cd02966">
    <property type="entry name" value="TlpA_like_family"/>
    <property type="match status" value="1"/>
</dbReference>
<keyword evidence="6" id="KW-0732">Signal</keyword>
<dbReference type="SUPFAM" id="SSF52833">
    <property type="entry name" value="Thioredoxin-like"/>
    <property type="match status" value="1"/>
</dbReference>
<keyword evidence="5" id="KW-0676">Redox-active center</keyword>
<dbReference type="InterPro" id="IPR013740">
    <property type="entry name" value="Redoxin"/>
</dbReference>
<dbReference type="InterPro" id="IPR036249">
    <property type="entry name" value="Thioredoxin-like_sf"/>
</dbReference>
<keyword evidence="4" id="KW-1015">Disulfide bond</keyword>
<dbReference type="PROSITE" id="PS51352">
    <property type="entry name" value="THIOREDOXIN_2"/>
    <property type="match status" value="1"/>
</dbReference>
<dbReference type="STRING" id="661478.OP10G_1418"/>
<evidence type="ECO:0000256" key="6">
    <source>
        <dbReference type="SAM" id="SignalP"/>
    </source>
</evidence>
<dbReference type="Proteomes" id="UP000027982">
    <property type="component" value="Chromosome"/>
</dbReference>
<keyword evidence="3" id="KW-0735">Signal-anchor</keyword>
<feature type="chain" id="PRO_5001654106" evidence="6">
    <location>
        <begin position="24"/>
        <end position="402"/>
    </location>
</feature>
<dbReference type="PANTHER" id="PTHR42852:SF6">
    <property type="entry name" value="THIOL:DISULFIDE INTERCHANGE PROTEIN DSBE"/>
    <property type="match status" value="1"/>
</dbReference>